<dbReference type="EMBL" id="BCSX01000068">
    <property type="protein sequence ID" value="GAS93007.1"/>
    <property type="molecule type" value="Genomic_DNA"/>
</dbReference>
<accession>A0A100W773</accession>
<reference evidence="12" key="1">
    <citation type="journal article" date="2016" name="Genome Announc.">
        <title>Draft Genome Sequences of Five Rapidly Growing Mycobacterium Species, M. thermoresistibile, M. fortuitum subsp. acetamidolyticum, M. canariasense, M. brisbanense, and M. novocastrense.</title>
        <authorList>
            <person name="Katahira K."/>
            <person name="Ogura Y."/>
            <person name="Gotoh Y."/>
            <person name="Hayashi T."/>
        </authorList>
    </citation>
    <scope>NUCLEOTIDE SEQUENCE [LARGE SCALE GENOMIC DNA]</scope>
    <source>
        <strain evidence="12">JCM15654</strain>
    </source>
</reference>
<dbReference type="PANTHER" id="PTHR30040:SF2">
    <property type="entry name" value="FAD:PROTEIN FMN TRANSFERASE"/>
    <property type="match status" value="1"/>
</dbReference>
<sequence length="320" mass="34105">MIGREHPPAAAAETFSIEWPRWGMSMQIVVTDPGSLEVARREVEAELDVIEAAASRFRQDSEINALARSGGQPTEVSEVLADLLDAALTAARLTDGDVDPTVGSAMIELGYDNEYVDNEYAGGNAITRFAHTAAIPAKWSMVTLHDRVASVPAGVILDLGATAKAIAADRCADRAHIATASGVLVNLGGDIATAGTAPEDGWQILVQDLDGDPASSIGLPSGAALATSSTVRRRWPRGDQLMHHILDPRTRLPANPVWRTVTVAARTCFAANTISTAAIVRGWRALKWIASLDTTARLVDRDMLEYLIGGWPAGPREVDR</sequence>
<dbReference type="InterPro" id="IPR024932">
    <property type="entry name" value="ApbE"/>
</dbReference>
<dbReference type="GO" id="GO:0016740">
    <property type="term" value="F:transferase activity"/>
    <property type="evidence" value="ECO:0007669"/>
    <property type="project" value="UniProtKB-KW"/>
</dbReference>
<evidence type="ECO:0000256" key="9">
    <source>
        <dbReference type="ARBA" id="ARBA00031306"/>
    </source>
</evidence>
<evidence type="ECO:0000256" key="5">
    <source>
        <dbReference type="ARBA" id="ARBA00022679"/>
    </source>
</evidence>
<keyword evidence="4" id="KW-0285">Flavoprotein</keyword>
<evidence type="ECO:0000256" key="1">
    <source>
        <dbReference type="ARBA" id="ARBA00001946"/>
    </source>
</evidence>
<comment type="caution">
    <text evidence="11">The sequence shown here is derived from an EMBL/GenBank/DDBJ whole genome shotgun (WGS) entry which is preliminary data.</text>
</comment>
<reference evidence="12" key="2">
    <citation type="submission" date="2016-02" db="EMBL/GenBank/DDBJ databases">
        <title>Draft genome sequence of five rapidly growing Mycobacterium species.</title>
        <authorList>
            <person name="Katahira K."/>
            <person name="Gotou Y."/>
            <person name="Iida K."/>
            <person name="Ogura Y."/>
            <person name="Hayashi T."/>
        </authorList>
    </citation>
    <scope>NUCLEOTIDE SEQUENCE [LARGE SCALE GENOMIC DNA]</scope>
    <source>
        <strain evidence="12">JCM15654</strain>
    </source>
</reference>
<name>A0A100W773_9MYCO</name>
<dbReference type="Pfam" id="PF02424">
    <property type="entry name" value="ApbE"/>
    <property type="match status" value="1"/>
</dbReference>
<evidence type="ECO:0000256" key="6">
    <source>
        <dbReference type="ARBA" id="ARBA00022723"/>
    </source>
</evidence>
<evidence type="ECO:0000256" key="2">
    <source>
        <dbReference type="ARBA" id="ARBA00011955"/>
    </source>
</evidence>
<dbReference type="STRING" id="146020.RMCB_7103"/>
<comment type="cofactor">
    <cofactor evidence="1">
        <name>Mg(2+)</name>
        <dbReference type="ChEBI" id="CHEBI:18420"/>
    </cofactor>
</comment>
<keyword evidence="5" id="KW-0808">Transferase</keyword>
<keyword evidence="6" id="KW-0479">Metal-binding</keyword>
<comment type="catalytic activity">
    <reaction evidence="10">
        <text>L-threonyl-[protein] + FAD = FMN-L-threonyl-[protein] + AMP + H(+)</text>
        <dbReference type="Rhea" id="RHEA:36847"/>
        <dbReference type="Rhea" id="RHEA-COMP:11060"/>
        <dbReference type="Rhea" id="RHEA-COMP:11061"/>
        <dbReference type="ChEBI" id="CHEBI:15378"/>
        <dbReference type="ChEBI" id="CHEBI:30013"/>
        <dbReference type="ChEBI" id="CHEBI:57692"/>
        <dbReference type="ChEBI" id="CHEBI:74257"/>
        <dbReference type="ChEBI" id="CHEBI:456215"/>
        <dbReference type="EC" id="2.7.1.180"/>
    </reaction>
</comment>
<dbReference type="PANTHER" id="PTHR30040">
    <property type="entry name" value="THIAMINE BIOSYNTHESIS LIPOPROTEIN APBE"/>
    <property type="match status" value="1"/>
</dbReference>
<keyword evidence="8" id="KW-0460">Magnesium</keyword>
<dbReference type="SUPFAM" id="SSF143631">
    <property type="entry name" value="ApbE-like"/>
    <property type="match status" value="1"/>
</dbReference>
<keyword evidence="12" id="KW-1185">Reference proteome</keyword>
<dbReference type="RefSeq" id="WP_234792371.1">
    <property type="nucleotide sequence ID" value="NZ_BCSX01000068.1"/>
</dbReference>
<evidence type="ECO:0000256" key="3">
    <source>
        <dbReference type="ARBA" id="ARBA00016337"/>
    </source>
</evidence>
<evidence type="ECO:0000256" key="10">
    <source>
        <dbReference type="ARBA" id="ARBA00048540"/>
    </source>
</evidence>
<dbReference type="InterPro" id="IPR003374">
    <property type="entry name" value="ApbE-like_sf"/>
</dbReference>
<protein>
    <recommendedName>
        <fullName evidence="3">FAD:protein FMN transferase</fullName>
        <ecNumber evidence="2">2.7.1.180</ecNumber>
    </recommendedName>
    <alternativeName>
        <fullName evidence="9">Flavin transferase</fullName>
    </alternativeName>
</protein>
<evidence type="ECO:0000256" key="4">
    <source>
        <dbReference type="ARBA" id="ARBA00022630"/>
    </source>
</evidence>
<evidence type="ECO:0000256" key="8">
    <source>
        <dbReference type="ARBA" id="ARBA00022842"/>
    </source>
</evidence>
<keyword evidence="11" id="KW-0449">Lipoprotein</keyword>
<dbReference type="Proteomes" id="UP000069620">
    <property type="component" value="Unassembled WGS sequence"/>
</dbReference>
<dbReference type="AlphaFoldDB" id="A0A100W773"/>
<evidence type="ECO:0000313" key="12">
    <source>
        <dbReference type="Proteomes" id="UP000069620"/>
    </source>
</evidence>
<organism evidence="11 12">
    <name type="scientific">Mycolicibacterium brisbanense</name>
    <dbReference type="NCBI Taxonomy" id="146020"/>
    <lineage>
        <taxon>Bacteria</taxon>
        <taxon>Bacillati</taxon>
        <taxon>Actinomycetota</taxon>
        <taxon>Actinomycetes</taxon>
        <taxon>Mycobacteriales</taxon>
        <taxon>Mycobacteriaceae</taxon>
        <taxon>Mycolicibacterium</taxon>
    </lineage>
</organism>
<gene>
    <name evidence="11" type="ORF">RMCB_7103</name>
</gene>
<keyword evidence="7" id="KW-0274">FAD</keyword>
<dbReference type="Gene3D" id="3.10.520.10">
    <property type="entry name" value="ApbE-like domains"/>
    <property type="match status" value="1"/>
</dbReference>
<proteinExistence type="predicted"/>
<dbReference type="GO" id="GO:0046872">
    <property type="term" value="F:metal ion binding"/>
    <property type="evidence" value="ECO:0007669"/>
    <property type="project" value="UniProtKB-KW"/>
</dbReference>
<evidence type="ECO:0000256" key="7">
    <source>
        <dbReference type="ARBA" id="ARBA00022827"/>
    </source>
</evidence>
<dbReference type="EC" id="2.7.1.180" evidence="2"/>
<evidence type="ECO:0000313" key="11">
    <source>
        <dbReference type="EMBL" id="GAS93007.1"/>
    </source>
</evidence>